<dbReference type="STRING" id="91928.A0A0D2BXJ7"/>
<evidence type="ECO:0000313" key="2">
    <source>
        <dbReference type="EMBL" id="KIW15994.1"/>
    </source>
</evidence>
<evidence type="ECO:0000256" key="1">
    <source>
        <dbReference type="SAM" id="MobiDB-lite"/>
    </source>
</evidence>
<feature type="compositionally biased region" description="Basic and acidic residues" evidence="1">
    <location>
        <begin position="1"/>
        <end position="10"/>
    </location>
</feature>
<dbReference type="AlphaFoldDB" id="A0A0D2BXJ7"/>
<dbReference type="RefSeq" id="XP_016236210.1">
    <property type="nucleotide sequence ID" value="XM_016380383.1"/>
</dbReference>
<dbReference type="HOGENOM" id="CLU_1299726_0_0_1"/>
<sequence>MQDYMREKRWQARVRANSSDESESTAQSRQKKLALQSRTRQQKPSNESARNCDLPRTAKALSSLANSQGIDDPRNLSFETVQEAPYHASEHRVKGLKRSRFYLDATAFAKLFDLEQNHSEASSNRPSILLSTDFSCSPWFQAGQFSQPQSMLSAARTDPFDSLLITLSHEDEQLFDFYATVIPAYSYGLEKPPVQNWFLSVWQELYALKTLY</sequence>
<evidence type="ECO:0000313" key="3">
    <source>
        <dbReference type="Proteomes" id="UP000053328"/>
    </source>
</evidence>
<feature type="compositionally biased region" description="Polar residues" evidence="1">
    <location>
        <begin position="16"/>
        <end position="28"/>
    </location>
</feature>
<dbReference type="Proteomes" id="UP000053328">
    <property type="component" value="Unassembled WGS sequence"/>
</dbReference>
<accession>A0A0D2BXJ7</accession>
<keyword evidence="3" id="KW-1185">Reference proteome</keyword>
<protein>
    <submittedName>
        <fullName evidence="2">Uncharacterized protein</fullName>
    </submittedName>
</protein>
<feature type="compositionally biased region" description="Polar residues" evidence="1">
    <location>
        <begin position="36"/>
        <end position="49"/>
    </location>
</feature>
<gene>
    <name evidence="2" type="ORF">PV08_06045</name>
</gene>
<feature type="region of interest" description="Disordered" evidence="1">
    <location>
        <begin position="1"/>
        <end position="55"/>
    </location>
</feature>
<dbReference type="GeneID" id="27333128"/>
<proteinExistence type="predicted"/>
<organism evidence="2 3">
    <name type="scientific">Exophiala spinifera</name>
    <dbReference type="NCBI Taxonomy" id="91928"/>
    <lineage>
        <taxon>Eukaryota</taxon>
        <taxon>Fungi</taxon>
        <taxon>Dikarya</taxon>
        <taxon>Ascomycota</taxon>
        <taxon>Pezizomycotina</taxon>
        <taxon>Eurotiomycetes</taxon>
        <taxon>Chaetothyriomycetidae</taxon>
        <taxon>Chaetothyriales</taxon>
        <taxon>Herpotrichiellaceae</taxon>
        <taxon>Exophiala</taxon>
    </lineage>
</organism>
<dbReference type="OrthoDB" id="4158087at2759"/>
<dbReference type="EMBL" id="KN847495">
    <property type="protein sequence ID" value="KIW15994.1"/>
    <property type="molecule type" value="Genomic_DNA"/>
</dbReference>
<reference evidence="2 3" key="1">
    <citation type="submission" date="2015-01" db="EMBL/GenBank/DDBJ databases">
        <title>The Genome Sequence of Exophiala spinifera CBS89968.</title>
        <authorList>
            <consortium name="The Broad Institute Genomics Platform"/>
            <person name="Cuomo C."/>
            <person name="de Hoog S."/>
            <person name="Gorbushina A."/>
            <person name="Stielow B."/>
            <person name="Teixiera M."/>
            <person name="Abouelleil A."/>
            <person name="Chapman S.B."/>
            <person name="Priest M."/>
            <person name="Young S.K."/>
            <person name="Wortman J."/>
            <person name="Nusbaum C."/>
            <person name="Birren B."/>
        </authorList>
    </citation>
    <scope>NUCLEOTIDE SEQUENCE [LARGE SCALE GENOMIC DNA]</scope>
    <source>
        <strain evidence="2 3">CBS 89968</strain>
    </source>
</reference>
<dbReference type="VEuPathDB" id="FungiDB:PV08_06045"/>
<name>A0A0D2BXJ7_9EURO</name>